<evidence type="ECO:0000313" key="2">
    <source>
        <dbReference type="Proteomes" id="UP000290958"/>
    </source>
</evidence>
<proteinExistence type="predicted"/>
<protein>
    <submittedName>
        <fullName evidence="1">Uncharacterized protein</fullName>
    </submittedName>
</protein>
<organism evidence="1 2">
    <name type="scientific">Sphingobium fluviale</name>
    <dbReference type="NCBI Taxonomy" id="2506423"/>
    <lineage>
        <taxon>Bacteria</taxon>
        <taxon>Pseudomonadati</taxon>
        <taxon>Pseudomonadota</taxon>
        <taxon>Alphaproteobacteria</taxon>
        <taxon>Sphingomonadales</taxon>
        <taxon>Sphingomonadaceae</taxon>
        <taxon>Sphingobium</taxon>
    </lineage>
</organism>
<dbReference type="EMBL" id="SBKP01000005">
    <property type="protein sequence ID" value="RXR29155.1"/>
    <property type="molecule type" value="Genomic_DNA"/>
</dbReference>
<evidence type="ECO:0000313" key="1">
    <source>
        <dbReference type="EMBL" id="RXR29155.1"/>
    </source>
</evidence>
<sequence length="212" mass="24157">MSCRRNRVTPDGDIIAIPARGRLMGNRGRLVDQCGEIVRHFERERWISCVLDEVHGGPVAMDNPNSYTPLFFTDDAVALAAGHRPCGQCRQDDYGRFLAAWKRMQGISGHIRVYSEEMDANLHARRMRWRSGRDQRAIPFDQIPSGAFFRSDRISPHPLLYWAGRLWPWAEGAYLAPLDVADSYGHVGGPWHFSWKIIAHGGMDWRAFGPQL</sequence>
<dbReference type="Proteomes" id="UP000290958">
    <property type="component" value="Unassembled WGS sequence"/>
</dbReference>
<dbReference type="AlphaFoldDB" id="A0A4Q1KIL3"/>
<gene>
    <name evidence="1" type="ORF">EQG66_06570</name>
</gene>
<comment type="caution">
    <text evidence="1">The sequence shown here is derived from an EMBL/GenBank/DDBJ whole genome shotgun (WGS) entry which is preliminary data.</text>
</comment>
<dbReference type="OrthoDB" id="894286at2"/>
<keyword evidence="2" id="KW-1185">Reference proteome</keyword>
<dbReference type="RefSeq" id="WP_129403802.1">
    <property type="nucleotide sequence ID" value="NZ_SBKP01000005.1"/>
</dbReference>
<name>A0A4Q1KIL3_9SPHN</name>
<reference evidence="2" key="1">
    <citation type="submission" date="2019-01" db="EMBL/GenBank/DDBJ databases">
        <title>Cytophagaceae bacterium strain CAR-16.</title>
        <authorList>
            <person name="Chen W.-M."/>
        </authorList>
    </citation>
    <scope>NUCLEOTIDE SEQUENCE [LARGE SCALE GENOMIC DNA]</scope>
    <source>
        <strain evidence="2">CHR27</strain>
    </source>
</reference>
<accession>A0A4Q1KIL3</accession>